<dbReference type="AlphaFoldDB" id="A0A7W9WLR3"/>
<organism evidence="1 2">
    <name type="scientific">Streptomyces paradoxus</name>
    <dbReference type="NCBI Taxonomy" id="66375"/>
    <lineage>
        <taxon>Bacteria</taxon>
        <taxon>Bacillati</taxon>
        <taxon>Actinomycetota</taxon>
        <taxon>Actinomycetes</taxon>
        <taxon>Kitasatosporales</taxon>
        <taxon>Streptomycetaceae</taxon>
        <taxon>Streptomyces</taxon>
    </lineage>
</organism>
<proteinExistence type="predicted"/>
<comment type="caution">
    <text evidence="1">The sequence shown here is derived from an EMBL/GenBank/DDBJ whole genome shotgun (WGS) entry which is preliminary data.</text>
</comment>
<evidence type="ECO:0000313" key="2">
    <source>
        <dbReference type="Proteomes" id="UP000591537"/>
    </source>
</evidence>
<name>A0A7W9WLR3_9ACTN</name>
<protein>
    <submittedName>
        <fullName evidence="1">Uncharacterized protein</fullName>
    </submittedName>
</protein>
<dbReference type="EMBL" id="JACHGV010000020">
    <property type="protein sequence ID" value="MBB6081619.1"/>
    <property type="molecule type" value="Genomic_DNA"/>
</dbReference>
<keyword evidence="2" id="KW-1185">Reference proteome</keyword>
<dbReference type="Proteomes" id="UP000591537">
    <property type="component" value="Unassembled WGS sequence"/>
</dbReference>
<reference evidence="1 2" key="1">
    <citation type="submission" date="2020-08" db="EMBL/GenBank/DDBJ databases">
        <title>Genomic Encyclopedia of Type Strains, Phase IV (KMG-IV): sequencing the most valuable type-strain genomes for metagenomic binning, comparative biology and taxonomic classification.</title>
        <authorList>
            <person name="Goeker M."/>
        </authorList>
    </citation>
    <scope>NUCLEOTIDE SEQUENCE [LARGE SCALE GENOMIC DNA]</scope>
    <source>
        <strain evidence="1 2">DSM 43350</strain>
    </source>
</reference>
<evidence type="ECO:0000313" key="1">
    <source>
        <dbReference type="EMBL" id="MBB6081619.1"/>
    </source>
</evidence>
<dbReference type="RefSeq" id="WP_184567536.1">
    <property type="nucleotide sequence ID" value="NZ_BAAARS010000019.1"/>
</dbReference>
<gene>
    <name evidence="1" type="ORF">HNR57_007570</name>
</gene>
<sequence length="74" mass="8365">MTLVIVEPPVPGEHGRRVIVRCPEAERCIGIAHSDQELLRLLEKVGLTGYENDLDLPGAVEWRELGPHQWERPS</sequence>
<accession>A0A7W9WLR3</accession>